<dbReference type="Proteomes" id="UP000002872">
    <property type="component" value="Unassembled WGS sequence"/>
</dbReference>
<dbReference type="EMBL" id="GL870877">
    <property type="protein sequence ID" value="EIJ89108.1"/>
    <property type="molecule type" value="Genomic_DNA"/>
</dbReference>
<dbReference type="VEuPathDB" id="MicrosporidiaDB:NEQG_00927"/>
<proteinExistence type="predicted"/>
<dbReference type="InParanoid" id="I3EIR1"/>
<sequence length="94" mass="10989">MNIEAIIEKEKELRSALLKEDREILMELGKYLESVVVYLESKEEVSPEELQDEIKTEKDIHKRASDIFQKATNKEDVEEDVNELIDIVNSLIKK</sequence>
<keyword evidence="2" id="KW-1185">Reference proteome</keyword>
<accession>I3EIR1</accession>
<evidence type="ECO:0000313" key="1">
    <source>
        <dbReference type="EMBL" id="EIJ89108.1"/>
    </source>
</evidence>
<protein>
    <submittedName>
        <fullName evidence="1">Uncharacterized protein</fullName>
    </submittedName>
</protein>
<name>I3EIR1_NEMP3</name>
<dbReference type="OrthoDB" id="2189183at2759"/>
<dbReference type="HOGENOM" id="CLU_2400187_0_0_1"/>
<evidence type="ECO:0000313" key="2">
    <source>
        <dbReference type="Proteomes" id="UP000002872"/>
    </source>
</evidence>
<gene>
    <name evidence="1" type="ORF">NEQG_00927</name>
</gene>
<dbReference type="AlphaFoldDB" id="I3EIR1"/>
<organism evidence="1 2">
    <name type="scientific">Nematocida parisii (strain ERTm3)</name>
    <name type="common">Nematode killer fungus</name>
    <dbReference type="NCBI Taxonomy" id="935791"/>
    <lineage>
        <taxon>Eukaryota</taxon>
        <taxon>Fungi</taxon>
        <taxon>Fungi incertae sedis</taxon>
        <taxon>Microsporidia</taxon>
        <taxon>Nematocida</taxon>
    </lineage>
</organism>
<reference evidence="1" key="1">
    <citation type="submission" date="2011-01" db="EMBL/GenBank/DDBJ databases">
        <title>The Genome Sequence of Nematocida parisii strain ERTm3.</title>
        <authorList>
            <consortium name="The Broad Institute Genome Sequencing Platform"/>
            <consortium name="The Broad Institute Genome Sequencing Center for Infectious Disease"/>
            <person name="Cuomo C."/>
            <person name="Troemel E."/>
            <person name="Young S.K."/>
            <person name="Zeng Q."/>
            <person name="Gargeya S."/>
            <person name="Fitzgerald M."/>
            <person name="Haas B."/>
            <person name="Abouelleil A."/>
            <person name="Alvarado L."/>
            <person name="Arachchi H.M."/>
            <person name="Berlin A."/>
            <person name="Chapman S.B."/>
            <person name="Gearin G."/>
            <person name="Goldberg J."/>
            <person name="Griggs A."/>
            <person name="Gujja S."/>
            <person name="Hansen M."/>
            <person name="Heiman D."/>
            <person name="Howarth C."/>
            <person name="Larimer J."/>
            <person name="Lui A."/>
            <person name="MacDonald P.J.P."/>
            <person name="McCowen C."/>
            <person name="Montmayeur A."/>
            <person name="Murphy C."/>
            <person name="Neiman D."/>
            <person name="Pearson M."/>
            <person name="Priest M."/>
            <person name="Roberts A."/>
            <person name="Saif S."/>
            <person name="Shea T."/>
            <person name="Sisk P."/>
            <person name="Stolte C."/>
            <person name="Sykes S."/>
            <person name="Wortman J."/>
            <person name="Nusbaum C."/>
            <person name="Birren B."/>
        </authorList>
    </citation>
    <scope>NUCLEOTIDE SEQUENCE</scope>
    <source>
        <strain evidence="1">ERTm3</strain>
    </source>
</reference>